<sequence length="101" mass="10792">MPLQQLPLPLLLTLPLDITRLLRLLRPPLHLRQTAQLLDKAPLVDGALDKLPAVALVRFNDLVRACAAAVVIAAADEQVVEGGQVAADLVGHKAERVVGAR</sequence>
<protein>
    <submittedName>
        <fullName evidence="1">Uncharacterized protein</fullName>
    </submittedName>
</protein>
<comment type="caution">
    <text evidence="1">The sequence shown here is derived from an EMBL/GenBank/DDBJ whole genome shotgun (WGS) entry which is preliminary data.</text>
</comment>
<organism evidence="1 2">
    <name type="scientific">Cryomyces minteri</name>
    <dbReference type="NCBI Taxonomy" id="331657"/>
    <lineage>
        <taxon>Eukaryota</taxon>
        <taxon>Fungi</taxon>
        <taxon>Dikarya</taxon>
        <taxon>Ascomycota</taxon>
        <taxon>Pezizomycotina</taxon>
        <taxon>Dothideomycetes</taxon>
        <taxon>Dothideomycetes incertae sedis</taxon>
        <taxon>Cryomyces</taxon>
    </lineage>
</organism>
<reference evidence="1 2" key="1">
    <citation type="submission" date="2017-03" db="EMBL/GenBank/DDBJ databases">
        <title>Genomes of endolithic fungi from Antarctica.</title>
        <authorList>
            <person name="Coleine C."/>
            <person name="Masonjones S."/>
            <person name="Stajich J.E."/>
        </authorList>
    </citation>
    <scope>NUCLEOTIDE SEQUENCE [LARGE SCALE GENOMIC DNA]</scope>
    <source>
        <strain evidence="1 2">CCFEE 5187</strain>
    </source>
</reference>
<feature type="non-terminal residue" evidence="1">
    <location>
        <position position="101"/>
    </location>
</feature>
<dbReference type="EMBL" id="NAJN01000543">
    <property type="protein sequence ID" value="TKA71772.1"/>
    <property type="molecule type" value="Genomic_DNA"/>
</dbReference>
<dbReference type="AlphaFoldDB" id="A0A4U0X5N7"/>
<gene>
    <name evidence="1" type="ORF">B0A49_06096</name>
</gene>
<name>A0A4U0X5N7_9PEZI</name>
<keyword evidence="2" id="KW-1185">Reference proteome</keyword>
<proteinExistence type="predicted"/>
<dbReference type="Proteomes" id="UP000308768">
    <property type="component" value="Unassembled WGS sequence"/>
</dbReference>
<evidence type="ECO:0000313" key="1">
    <source>
        <dbReference type="EMBL" id="TKA71772.1"/>
    </source>
</evidence>
<evidence type="ECO:0000313" key="2">
    <source>
        <dbReference type="Proteomes" id="UP000308768"/>
    </source>
</evidence>
<accession>A0A4U0X5N7</accession>